<feature type="compositionally biased region" description="Basic residues" evidence="1">
    <location>
        <begin position="267"/>
        <end position="278"/>
    </location>
</feature>
<feature type="compositionally biased region" description="Acidic residues" evidence="1">
    <location>
        <begin position="176"/>
        <end position="187"/>
    </location>
</feature>
<feature type="region of interest" description="Disordered" evidence="1">
    <location>
        <begin position="296"/>
        <end position="370"/>
    </location>
</feature>
<feature type="region of interest" description="Disordered" evidence="1">
    <location>
        <begin position="251"/>
        <end position="281"/>
    </location>
</feature>
<keyword evidence="3" id="KW-1185">Reference proteome</keyword>
<dbReference type="EMBL" id="JADGJQ010000023">
    <property type="protein sequence ID" value="KAJ3178975.1"/>
    <property type="molecule type" value="Genomic_DNA"/>
</dbReference>
<evidence type="ECO:0000256" key="1">
    <source>
        <dbReference type="SAM" id="MobiDB-lite"/>
    </source>
</evidence>
<feature type="compositionally biased region" description="Low complexity" evidence="1">
    <location>
        <begin position="299"/>
        <end position="354"/>
    </location>
</feature>
<reference evidence="2" key="1">
    <citation type="submission" date="2020-05" db="EMBL/GenBank/DDBJ databases">
        <title>Phylogenomic resolution of chytrid fungi.</title>
        <authorList>
            <person name="Stajich J.E."/>
            <person name="Amses K."/>
            <person name="Simmons R."/>
            <person name="Seto K."/>
            <person name="Myers J."/>
            <person name="Bonds A."/>
            <person name="Quandt C.A."/>
            <person name="Barry K."/>
            <person name="Liu P."/>
            <person name="Grigoriev I."/>
            <person name="Longcore J.E."/>
            <person name="James T.Y."/>
        </authorList>
    </citation>
    <scope>NUCLEOTIDE SEQUENCE</scope>
    <source>
        <strain evidence="2">JEL0379</strain>
    </source>
</reference>
<dbReference type="AlphaFoldDB" id="A0AAD5TLW1"/>
<evidence type="ECO:0000313" key="3">
    <source>
        <dbReference type="Proteomes" id="UP001212152"/>
    </source>
</evidence>
<protein>
    <submittedName>
        <fullName evidence="2">Uncharacterized protein</fullName>
    </submittedName>
</protein>
<proteinExistence type="predicted"/>
<evidence type="ECO:0000313" key="2">
    <source>
        <dbReference type="EMBL" id="KAJ3178975.1"/>
    </source>
</evidence>
<sequence length="370" mass="38730">MAVFNSPPPECLLRAGPLALKRTALAPAKRFVILCAPLSTTDIRAVFSFAFKTDPLATLEHKQHLAWLGNIACAAVKGTPLLIILGPDGGGSGTGSSTTAPVFVQFSDIRAISDETQLRSACNFALHVDVKPYDYKFAVASSTDYQQWNAAFGRAMSVLTDRTMGGLRGSVVALSNDDDLGNSEDGGDAYHRRRRTASSQSGILFDFESATSSPKARGSNNNNNINNTSSSSSSSAAAALCTTTTIPNKKLSTASSSAASSPPTSPLHHHTTQQRAKKVPVLADRVAPPSLSRKYALDQPQQQQPLSSASSAASSPRPRSAGSAHSVVGAAADRSRSSSSQSSPTTTPPTTTTTPLPPSEAVDLPEQHQQ</sequence>
<feature type="compositionally biased region" description="Low complexity" evidence="1">
    <location>
        <begin position="251"/>
        <end position="262"/>
    </location>
</feature>
<feature type="region of interest" description="Disordered" evidence="1">
    <location>
        <begin position="173"/>
        <end position="233"/>
    </location>
</feature>
<gene>
    <name evidence="2" type="ORF">HDU87_003244</name>
</gene>
<comment type="caution">
    <text evidence="2">The sequence shown here is derived from an EMBL/GenBank/DDBJ whole genome shotgun (WGS) entry which is preliminary data.</text>
</comment>
<name>A0AAD5TLW1_9FUNG</name>
<feature type="compositionally biased region" description="Low complexity" evidence="1">
    <location>
        <begin position="219"/>
        <end position="233"/>
    </location>
</feature>
<organism evidence="2 3">
    <name type="scientific">Geranomyces variabilis</name>
    <dbReference type="NCBI Taxonomy" id="109894"/>
    <lineage>
        <taxon>Eukaryota</taxon>
        <taxon>Fungi</taxon>
        <taxon>Fungi incertae sedis</taxon>
        <taxon>Chytridiomycota</taxon>
        <taxon>Chytridiomycota incertae sedis</taxon>
        <taxon>Chytridiomycetes</taxon>
        <taxon>Spizellomycetales</taxon>
        <taxon>Powellomycetaceae</taxon>
        <taxon>Geranomyces</taxon>
    </lineage>
</organism>
<dbReference type="Proteomes" id="UP001212152">
    <property type="component" value="Unassembled WGS sequence"/>
</dbReference>
<accession>A0AAD5TLW1</accession>